<proteinExistence type="predicted"/>
<comment type="caution">
    <text evidence="1">The sequence shown here is derived from an EMBL/GenBank/DDBJ whole genome shotgun (WGS) entry which is preliminary data.</text>
</comment>
<accession>A0AA90KIT0</accession>
<reference evidence="1" key="1">
    <citation type="submission" date="2023-05" db="EMBL/GenBank/DDBJ databases">
        <title>Streptantibioticus silvisoli sp. nov., acidotolerant actinomycetes 1 from pine litter.</title>
        <authorList>
            <person name="Swiecimska M."/>
            <person name="Golinska P."/>
            <person name="Sangal V."/>
            <person name="Wachnowicz B."/>
            <person name="Goodfellow M."/>
        </authorList>
    </citation>
    <scope>NUCLEOTIDE SEQUENCE</scope>
    <source>
        <strain evidence="1">SL13</strain>
    </source>
</reference>
<protein>
    <recommendedName>
        <fullName evidence="2">DUF429 domain-containing protein</fullName>
    </recommendedName>
</protein>
<evidence type="ECO:0008006" key="2">
    <source>
        <dbReference type="Google" id="ProtNLM"/>
    </source>
</evidence>
<gene>
    <name evidence="1" type="ORF">POF50_030580</name>
</gene>
<dbReference type="EMBL" id="JABXJJ020000049">
    <property type="protein sequence ID" value="MDI5973635.1"/>
    <property type="molecule type" value="Genomic_DNA"/>
</dbReference>
<name>A0AA90KIT0_9ACTN</name>
<dbReference type="RefSeq" id="WP_271315513.1">
    <property type="nucleotide sequence ID" value="NZ_JABXJJ020000049.1"/>
</dbReference>
<organism evidence="1">
    <name type="scientific">Streptantibioticus silvisoli</name>
    <dbReference type="NCBI Taxonomy" id="2705255"/>
    <lineage>
        <taxon>Bacteria</taxon>
        <taxon>Bacillati</taxon>
        <taxon>Actinomycetota</taxon>
        <taxon>Actinomycetes</taxon>
        <taxon>Kitasatosporales</taxon>
        <taxon>Streptomycetaceae</taxon>
        <taxon>Streptantibioticus</taxon>
    </lineage>
</organism>
<sequence length="220" mass="22700">MRVVGVDIGSVKAPSKFAWAEVGSAESAVLSCGADPEGAVQALAGSLAEDGRAVLAVEAPMAVPVPESKSDEWQWLGRARTGEGNRAWSASAGAGVLATGTAQTAWMLSRLRALVPHVTATTQPQRFAAGEADLLLVEAFVSGEGKPVPVTGSQDAADAEAAARATLDHLTAGPDDVPLVVCAPRRALNLLALLADWADIPVPRDERQLDVLVIRTRPAG</sequence>
<evidence type="ECO:0000313" key="1">
    <source>
        <dbReference type="EMBL" id="MDI5973635.1"/>
    </source>
</evidence>
<dbReference type="AlphaFoldDB" id="A0AA90KIT0"/>